<keyword evidence="2 5" id="KW-0812">Transmembrane</keyword>
<organism evidence="8 9">
    <name type="scientific">Geotrypetes seraphini</name>
    <name type="common">Gaboon caecilian</name>
    <name type="synonym">Caecilia seraphini</name>
    <dbReference type="NCBI Taxonomy" id="260995"/>
    <lineage>
        <taxon>Eukaryota</taxon>
        <taxon>Metazoa</taxon>
        <taxon>Chordata</taxon>
        <taxon>Craniata</taxon>
        <taxon>Vertebrata</taxon>
        <taxon>Euteleostomi</taxon>
        <taxon>Amphibia</taxon>
        <taxon>Gymnophiona</taxon>
        <taxon>Geotrypetes</taxon>
    </lineage>
</organism>
<keyword evidence="8" id="KW-1185">Reference proteome</keyword>
<feature type="transmembrane region" description="Helical" evidence="6">
    <location>
        <begin position="71"/>
        <end position="92"/>
    </location>
</feature>
<keyword evidence="4 6" id="KW-0472">Membrane</keyword>
<dbReference type="GeneID" id="117367908"/>
<proteinExistence type="inferred from homology"/>
<keyword evidence="3 6" id="KW-1133">Transmembrane helix</keyword>
<dbReference type="GO" id="GO:0004930">
    <property type="term" value="F:G protein-coupled receptor activity"/>
    <property type="evidence" value="ECO:0007669"/>
    <property type="project" value="UniProtKB-KW"/>
</dbReference>
<dbReference type="InterPro" id="IPR000276">
    <property type="entry name" value="GPCR_Rhodpsn"/>
</dbReference>
<dbReference type="InParanoid" id="A0A6P8SEZ6"/>
<feature type="transmembrane region" description="Helical" evidence="6">
    <location>
        <begin position="128"/>
        <end position="149"/>
    </location>
</feature>
<dbReference type="PROSITE" id="PS50262">
    <property type="entry name" value="G_PROTEIN_RECEP_F1_2"/>
    <property type="match status" value="1"/>
</dbReference>
<name>A0A6P8SEZ6_GEOSA</name>
<evidence type="ECO:0000256" key="5">
    <source>
        <dbReference type="RuleBase" id="RU000688"/>
    </source>
</evidence>
<feature type="transmembrane region" description="Helical" evidence="6">
    <location>
        <begin position="254"/>
        <end position="279"/>
    </location>
</feature>
<feature type="transmembrane region" description="Helical" evidence="6">
    <location>
        <begin position="176"/>
        <end position="200"/>
    </location>
</feature>
<dbReference type="Proteomes" id="UP000515159">
    <property type="component" value="Chromosome 10"/>
</dbReference>
<keyword evidence="5" id="KW-0807">Transducer</keyword>
<feature type="transmembrane region" description="Helical" evidence="6">
    <location>
        <begin position="221"/>
        <end position="242"/>
    </location>
</feature>
<evidence type="ECO:0000256" key="4">
    <source>
        <dbReference type="ARBA" id="ARBA00023136"/>
    </source>
</evidence>
<keyword evidence="5" id="KW-0297">G-protein coupled receptor</keyword>
<dbReference type="CDD" id="cd00637">
    <property type="entry name" value="7tm_classA_rhodopsin-like"/>
    <property type="match status" value="1"/>
</dbReference>
<evidence type="ECO:0000256" key="2">
    <source>
        <dbReference type="ARBA" id="ARBA00022692"/>
    </source>
</evidence>
<dbReference type="GO" id="GO:0016020">
    <property type="term" value="C:membrane"/>
    <property type="evidence" value="ECO:0007669"/>
    <property type="project" value="UniProtKB-SubCell"/>
</dbReference>
<feature type="domain" description="G-protein coupled receptors family 1 profile" evidence="7">
    <location>
        <begin position="26"/>
        <end position="277"/>
    </location>
</feature>
<feature type="transmembrane region" description="Helical" evidence="6">
    <location>
        <begin position="46"/>
        <end position="65"/>
    </location>
</feature>
<evidence type="ECO:0000256" key="1">
    <source>
        <dbReference type="ARBA" id="ARBA00004370"/>
    </source>
</evidence>
<dbReference type="PRINTS" id="PR00237">
    <property type="entry name" value="GPCRRHODOPSN"/>
</dbReference>
<dbReference type="PROSITE" id="PS00237">
    <property type="entry name" value="G_PROTEIN_RECEP_F1_1"/>
    <property type="match status" value="1"/>
</dbReference>
<dbReference type="GO" id="GO:0005549">
    <property type="term" value="F:odorant binding"/>
    <property type="evidence" value="ECO:0007669"/>
    <property type="project" value="TreeGrafter"/>
</dbReference>
<sequence>MNVTDSVFYAVRFPVLVASGLLSSFTVFVVVYLLVKKPSLCQDGKVFFLIVLVLFRYLNCFINLITVTVTFWFSGISQLLCSVYLLFEYFIVFMEYNCLSAMCVDRYVAICSPFHYQSLCCFQNILKILFGLTVLSCGMPLAGFIYWTYSISASEDGGSFLWCQGHSLNHALSFKIPWITLLGLWFSFSIVVIGFCYIMVYKEGKKAGVIIPSNKRATKTIVFQVLQLSLSFFPLLVSLVLFQLPEWRLMKWSTYSVIEAVNFIVSTLAQTICPVIYGLRSRSIRDIVKRLFCSWKLRTKLHPAS</sequence>
<dbReference type="SUPFAM" id="SSF81321">
    <property type="entry name" value="Family A G protein-coupled receptor-like"/>
    <property type="match status" value="1"/>
</dbReference>
<comment type="subcellular location">
    <subcellularLocation>
        <location evidence="1">Membrane</location>
    </subcellularLocation>
</comment>
<dbReference type="AlphaFoldDB" id="A0A6P8SEZ6"/>
<evidence type="ECO:0000256" key="3">
    <source>
        <dbReference type="ARBA" id="ARBA00022989"/>
    </source>
</evidence>
<keyword evidence="5" id="KW-0675">Receptor</keyword>
<dbReference type="GO" id="GO:0004984">
    <property type="term" value="F:olfactory receptor activity"/>
    <property type="evidence" value="ECO:0007669"/>
    <property type="project" value="TreeGrafter"/>
</dbReference>
<evidence type="ECO:0000313" key="9">
    <source>
        <dbReference type="RefSeq" id="XP_033816882.1"/>
    </source>
</evidence>
<dbReference type="KEGG" id="gsh:117367908"/>
<dbReference type="RefSeq" id="XP_033816882.1">
    <property type="nucleotide sequence ID" value="XM_033960991.1"/>
</dbReference>
<protein>
    <submittedName>
        <fullName evidence="9">Olfactory receptor 2AP1-like</fullName>
    </submittedName>
</protein>
<dbReference type="Pfam" id="PF00001">
    <property type="entry name" value="7tm_1"/>
    <property type="match status" value="1"/>
</dbReference>
<feature type="transmembrane region" description="Helical" evidence="6">
    <location>
        <begin position="12"/>
        <end position="34"/>
    </location>
</feature>
<accession>A0A6P8SEZ6</accession>
<dbReference type="PANTHER" id="PTHR26451">
    <property type="entry name" value="G_PROTEIN_RECEP_F1_2 DOMAIN-CONTAINING PROTEIN"/>
    <property type="match status" value="1"/>
</dbReference>
<dbReference type="Gene3D" id="1.20.1070.10">
    <property type="entry name" value="Rhodopsin 7-helix transmembrane proteins"/>
    <property type="match status" value="1"/>
</dbReference>
<dbReference type="InterPro" id="IPR017452">
    <property type="entry name" value="GPCR_Rhodpsn_7TM"/>
</dbReference>
<dbReference type="PANTHER" id="PTHR26451:SF980">
    <property type="entry name" value="GENE 7582-RELATED"/>
    <property type="match status" value="1"/>
</dbReference>
<evidence type="ECO:0000256" key="6">
    <source>
        <dbReference type="SAM" id="Phobius"/>
    </source>
</evidence>
<dbReference type="OrthoDB" id="8856247at2759"/>
<evidence type="ECO:0000313" key="8">
    <source>
        <dbReference type="Proteomes" id="UP000515159"/>
    </source>
</evidence>
<dbReference type="InterPro" id="IPR052921">
    <property type="entry name" value="GPCR1_Superfamily_Member"/>
</dbReference>
<evidence type="ECO:0000259" key="7">
    <source>
        <dbReference type="PROSITE" id="PS50262"/>
    </source>
</evidence>
<gene>
    <name evidence="9" type="primary">LOC117367908</name>
</gene>
<reference evidence="9" key="1">
    <citation type="submission" date="2025-08" db="UniProtKB">
        <authorList>
            <consortium name="RefSeq"/>
        </authorList>
    </citation>
    <scope>IDENTIFICATION</scope>
</reference>
<comment type="similarity">
    <text evidence="5">Belongs to the G-protein coupled receptor 1 family.</text>
</comment>